<evidence type="ECO:0000313" key="1">
    <source>
        <dbReference type="EMBL" id="JAI04593.1"/>
    </source>
</evidence>
<organism evidence="1">
    <name type="scientific">Anguilla anguilla</name>
    <name type="common">European freshwater eel</name>
    <name type="synonym">Muraena anguilla</name>
    <dbReference type="NCBI Taxonomy" id="7936"/>
    <lineage>
        <taxon>Eukaryota</taxon>
        <taxon>Metazoa</taxon>
        <taxon>Chordata</taxon>
        <taxon>Craniata</taxon>
        <taxon>Vertebrata</taxon>
        <taxon>Euteleostomi</taxon>
        <taxon>Actinopterygii</taxon>
        <taxon>Neopterygii</taxon>
        <taxon>Teleostei</taxon>
        <taxon>Anguilliformes</taxon>
        <taxon>Anguillidae</taxon>
        <taxon>Anguilla</taxon>
    </lineage>
</organism>
<name>A0A0E9XPB5_ANGAN</name>
<proteinExistence type="predicted"/>
<sequence>MMNFQKTSICLNLVMLIENLNL</sequence>
<reference evidence="1" key="1">
    <citation type="submission" date="2014-11" db="EMBL/GenBank/DDBJ databases">
        <authorList>
            <person name="Amaro Gonzalez C."/>
        </authorList>
    </citation>
    <scope>NUCLEOTIDE SEQUENCE</scope>
</reference>
<accession>A0A0E9XPB5</accession>
<reference evidence="1" key="2">
    <citation type="journal article" date="2015" name="Fish Shellfish Immunol.">
        <title>Early steps in the European eel (Anguilla anguilla)-Vibrio vulnificus interaction in the gills: Role of the RtxA13 toxin.</title>
        <authorList>
            <person name="Callol A."/>
            <person name="Pajuelo D."/>
            <person name="Ebbesson L."/>
            <person name="Teles M."/>
            <person name="MacKenzie S."/>
            <person name="Amaro C."/>
        </authorList>
    </citation>
    <scope>NUCLEOTIDE SEQUENCE</scope>
</reference>
<dbReference type="AlphaFoldDB" id="A0A0E9XPB5"/>
<dbReference type="EMBL" id="GBXM01003985">
    <property type="protein sequence ID" value="JAI04593.1"/>
    <property type="molecule type" value="Transcribed_RNA"/>
</dbReference>
<protein>
    <submittedName>
        <fullName evidence="1">Uncharacterized protein</fullName>
    </submittedName>
</protein>